<feature type="transmembrane region" description="Helical" evidence="12">
    <location>
        <begin position="12"/>
        <end position="34"/>
    </location>
</feature>
<dbReference type="InterPro" id="IPR010559">
    <property type="entry name" value="Sig_transdc_His_kin_internal"/>
</dbReference>
<dbReference type="AlphaFoldDB" id="A0A6A0BEB6"/>
<dbReference type="InterPro" id="IPR003660">
    <property type="entry name" value="HAMP_dom"/>
</dbReference>
<evidence type="ECO:0000256" key="8">
    <source>
        <dbReference type="ARBA" id="ARBA00022840"/>
    </source>
</evidence>
<evidence type="ECO:0000256" key="4">
    <source>
        <dbReference type="ARBA" id="ARBA00022679"/>
    </source>
</evidence>
<organism evidence="14 15">
    <name type="scientific">Pseudolactococcus hodotermopsidis</name>
    <dbReference type="NCBI Taxonomy" id="2709157"/>
    <lineage>
        <taxon>Bacteria</taxon>
        <taxon>Bacillati</taxon>
        <taxon>Bacillota</taxon>
        <taxon>Bacilli</taxon>
        <taxon>Lactobacillales</taxon>
        <taxon>Streptococcaceae</taxon>
        <taxon>Pseudolactococcus</taxon>
    </lineage>
</organism>
<evidence type="ECO:0000256" key="2">
    <source>
        <dbReference type="ARBA" id="ARBA00022475"/>
    </source>
</evidence>
<evidence type="ECO:0000256" key="7">
    <source>
        <dbReference type="ARBA" id="ARBA00022777"/>
    </source>
</evidence>
<keyword evidence="11 12" id="KW-0472">Membrane</keyword>
<reference evidence="14 15" key="1">
    <citation type="submission" date="2020-02" db="EMBL/GenBank/DDBJ databases">
        <title>Draft genome sequence of Lactococcus sp. Hs30E4-3.</title>
        <authorList>
            <person name="Noda S."/>
            <person name="Yuki M."/>
            <person name="Ohkuma M."/>
        </authorList>
    </citation>
    <scope>NUCLEOTIDE SEQUENCE [LARGE SCALE GENOMIC DNA]</scope>
    <source>
        <strain evidence="14 15">Hs30E4-3</strain>
    </source>
</reference>
<keyword evidence="15" id="KW-1185">Reference proteome</keyword>
<dbReference type="Pfam" id="PF02518">
    <property type="entry name" value="HATPase_c"/>
    <property type="match status" value="1"/>
</dbReference>
<evidence type="ECO:0000313" key="15">
    <source>
        <dbReference type="Proteomes" id="UP000480303"/>
    </source>
</evidence>
<evidence type="ECO:0000256" key="6">
    <source>
        <dbReference type="ARBA" id="ARBA00022741"/>
    </source>
</evidence>
<accession>A0A6A0BEB6</accession>
<keyword evidence="10" id="KW-0902">Two-component regulatory system</keyword>
<comment type="subcellular location">
    <subcellularLocation>
        <location evidence="1">Cell membrane</location>
        <topology evidence="1">Multi-pass membrane protein</topology>
    </subcellularLocation>
</comment>
<dbReference type="Gene3D" id="6.10.340.10">
    <property type="match status" value="1"/>
</dbReference>
<feature type="transmembrane region" description="Helical" evidence="12">
    <location>
        <begin position="264"/>
        <end position="290"/>
    </location>
</feature>
<keyword evidence="2" id="KW-1003">Cell membrane</keyword>
<name>A0A6A0BEB6_9LACT</name>
<dbReference type="GO" id="GO:0005524">
    <property type="term" value="F:ATP binding"/>
    <property type="evidence" value="ECO:0007669"/>
    <property type="project" value="UniProtKB-KW"/>
</dbReference>
<evidence type="ECO:0000259" key="13">
    <source>
        <dbReference type="PROSITE" id="PS50885"/>
    </source>
</evidence>
<keyword evidence="7 14" id="KW-0418">Kinase</keyword>
<dbReference type="RefSeq" id="WP_172208959.1">
    <property type="nucleotide sequence ID" value="NZ_BLLI01000035.1"/>
</dbReference>
<comment type="caution">
    <text evidence="14">The sequence shown here is derived from an EMBL/GenBank/DDBJ whole genome shotgun (WGS) entry which is preliminary data.</text>
</comment>
<evidence type="ECO:0000256" key="10">
    <source>
        <dbReference type="ARBA" id="ARBA00023012"/>
    </source>
</evidence>
<dbReference type="Proteomes" id="UP000480303">
    <property type="component" value="Unassembled WGS sequence"/>
</dbReference>
<evidence type="ECO:0000313" key="14">
    <source>
        <dbReference type="EMBL" id="GFH42691.1"/>
    </source>
</evidence>
<dbReference type="EMBL" id="BLLI01000035">
    <property type="protein sequence ID" value="GFH42691.1"/>
    <property type="molecule type" value="Genomic_DNA"/>
</dbReference>
<dbReference type="GO" id="GO:0000155">
    <property type="term" value="F:phosphorelay sensor kinase activity"/>
    <property type="evidence" value="ECO:0007669"/>
    <property type="project" value="InterPro"/>
</dbReference>
<evidence type="ECO:0000256" key="12">
    <source>
        <dbReference type="SAM" id="Phobius"/>
    </source>
</evidence>
<feature type="domain" description="HAMP" evidence="13">
    <location>
        <begin position="301"/>
        <end position="348"/>
    </location>
</feature>
<proteinExistence type="predicted"/>
<dbReference type="PANTHER" id="PTHR34220">
    <property type="entry name" value="SENSOR HISTIDINE KINASE YPDA"/>
    <property type="match status" value="1"/>
</dbReference>
<evidence type="ECO:0000256" key="3">
    <source>
        <dbReference type="ARBA" id="ARBA00022553"/>
    </source>
</evidence>
<dbReference type="PANTHER" id="PTHR34220:SF11">
    <property type="entry name" value="SENSOR PROTEIN KINASE HPTS"/>
    <property type="match status" value="1"/>
</dbReference>
<evidence type="ECO:0000256" key="5">
    <source>
        <dbReference type="ARBA" id="ARBA00022692"/>
    </source>
</evidence>
<keyword evidence="4" id="KW-0808">Transferase</keyword>
<keyword evidence="5 12" id="KW-0812">Transmembrane</keyword>
<protein>
    <submittedName>
        <fullName evidence="14">Two-component sensor histidine kinase</fullName>
    </submittedName>
</protein>
<keyword evidence="8" id="KW-0067">ATP-binding</keyword>
<keyword evidence="6" id="KW-0547">Nucleotide-binding</keyword>
<dbReference type="Pfam" id="PF06580">
    <property type="entry name" value="His_kinase"/>
    <property type="match status" value="1"/>
</dbReference>
<gene>
    <name evidence="14" type="ORF">Hs30E_12420</name>
</gene>
<evidence type="ECO:0000256" key="9">
    <source>
        <dbReference type="ARBA" id="ARBA00022989"/>
    </source>
</evidence>
<dbReference type="PROSITE" id="PS50885">
    <property type="entry name" value="HAMP"/>
    <property type="match status" value="1"/>
</dbReference>
<sequence>MKRQKDIFINNLLRVYGLILIGITTLVVVFVSVYSGIGQETANQNAADDKMSVLVRKVKDCQAIATSVSMSLNETPRDFENMQNYLTLSTKDYYDYTEKIWQAAGQNITFSNIISNLMVQYPDISEISIVLDGVQTQLYADREHLAGLFVEDMPTENEDNSFKLNQPIRNPYSYEIVGQLIIKFHREIFLTPENDETKFDSLIFHDGGQLLFEENRTISPQKINKFIKLVSHRKSWLNAAKGITVMSESANDVKIFILQKKSDFILALIFKISLIVLIGLLIILVFYIALRVTFNKYSTEVLEIVAVTREISTGDLNKRVDESSLHLELLELGTAINQMMDSVHDLIESNYMLEIKQRDAHMAALQSQINPHFLYNTLEYIRMYALSREQKELADVVFAFGALLRNNINQDKTTTLAKELDFCEKYVYLYQMRYPEHVAYAFQLNDATRDIEIPKFLIQPLIENYFIHGIDYKRHDNAIRVRTFLEENNVTIQITDNGRGMSDERLSEVKESLKRLPIDGKSVGLVNVYQRLKAFDSGHYHMAIEVAHGLKITISFELRK</sequence>
<dbReference type="GO" id="GO:0005886">
    <property type="term" value="C:plasma membrane"/>
    <property type="evidence" value="ECO:0007669"/>
    <property type="project" value="UniProtKB-SubCell"/>
</dbReference>
<dbReference type="Gene3D" id="3.30.565.10">
    <property type="entry name" value="Histidine kinase-like ATPase, C-terminal domain"/>
    <property type="match status" value="1"/>
</dbReference>
<dbReference type="Pfam" id="PF00672">
    <property type="entry name" value="HAMP"/>
    <property type="match status" value="1"/>
</dbReference>
<dbReference type="InterPro" id="IPR036890">
    <property type="entry name" value="HATPase_C_sf"/>
</dbReference>
<keyword evidence="9 12" id="KW-1133">Transmembrane helix</keyword>
<dbReference type="SMART" id="SM00304">
    <property type="entry name" value="HAMP"/>
    <property type="match status" value="1"/>
</dbReference>
<evidence type="ECO:0000256" key="11">
    <source>
        <dbReference type="ARBA" id="ARBA00023136"/>
    </source>
</evidence>
<keyword evidence="3" id="KW-0597">Phosphoprotein</keyword>
<dbReference type="SUPFAM" id="SSF55874">
    <property type="entry name" value="ATPase domain of HSP90 chaperone/DNA topoisomerase II/histidine kinase"/>
    <property type="match status" value="1"/>
</dbReference>
<dbReference type="InterPro" id="IPR003594">
    <property type="entry name" value="HATPase_dom"/>
</dbReference>
<evidence type="ECO:0000256" key="1">
    <source>
        <dbReference type="ARBA" id="ARBA00004651"/>
    </source>
</evidence>
<dbReference type="InterPro" id="IPR050640">
    <property type="entry name" value="Bact_2-comp_sensor_kinase"/>
</dbReference>